<protein>
    <submittedName>
        <fullName evidence="3">Copia protein</fullName>
    </submittedName>
</protein>
<sequence>MNLNFLIVFTLKWIYKVKLDELGGILKNKARLVARGYRQEEGIDFEESFGPVARLDAIQIFLAFAAHMNMMVYQMDVKTSFLNDILREKVYVSQPDGFVDKDNPNHVYKLKKALYGLKQAPRAWTTEFTKSRGLFLNVSKYALESLKKYGMESSDPVDTPMIEKSKLDEDTQGKAIDPTHYRGMAKPIEKHLHDVKRIFKYLRGTVNRDTQIYGAILPDVLTNQEMLDSKAYKEYYAVASGAVPPKAKTNLKSKAKVTKPDMKKQPAKKTKAKGLAVLSEGDSKDEDDNDDDGESGDHDDECDDERIESDSDEIPDLNLTNKSLMMKKQGMMKKMIRFLRSCIVDKYLASKMKEAVNVAVQLQTNKFREEAQVKNQEFPNQVDSTMKTIIKDQVKAQVSKIMPKFKKYVTESLGAEVLVRSTNQPQTAYTVAALLSEFKLKKILIEKIEANKSINRPDTQKNLYNALVESYNPDKDIITSYGDVVLLKRGRDDQDKDEDPSAGSDRGTKRRKSGKDTELSKDSRNQVTLLKNHACSKIKSSSWGTTMNNPLTRRLPKLTGSRNSSDLQLPILIRLYTFKEGDFKRLRLQDIKDMLLLLFQQKLTNLTIDERYDLNVALSMFTRCIVIQKRVEDLQLGVKSYQKKLSLIKPDTYRSNLRNKTAYTSHSDPHGIIYVDQFKRKRLMRTDELHKFNDGYGSGNRQAALSEEVYVESKDVRWWKNIRERSQASGKDNMTLSYYLYTFKEGDFKRLRLQDIKDMLLLLFQQKLTNLTIDERYDLNVALSMFTRCIVIQKRVEDLQLGVKSYQKKLSLIKPDTYRSNLRNKTAYTSHSDPHGIIYVDQFKRKRLMRTDELHKFNDGYGSGNRQAALSEEVYVESKDVRWWKNIRERSQASGKDNMTFQNQRDLPRDIPLDSVEVLRLILTNSKVTPTKHGRMTKLYLSPRFIANCFNARYLNMKVKRSAKIPSQKCFSSFELIVCGTPNLHTTYSHTNLFTCLPLIMVIGFASTHFLECSTPIPKNFKSPGGVGKGPRMLTP</sequence>
<feature type="region of interest" description="Disordered" evidence="1">
    <location>
        <begin position="249"/>
        <end position="316"/>
    </location>
</feature>
<name>A0A6L2N1V0_TANCI</name>
<comment type="caution">
    <text evidence="3">The sequence shown here is derived from an EMBL/GenBank/DDBJ whole genome shotgun (WGS) entry which is preliminary data.</text>
</comment>
<accession>A0A6L2N1V0</accession>
<evidence type="ECO:0000259" key="2">
    <source>
        <dbReference type="Pfam" id="PF07727"/>
    </source>
</evidence>
<dbReference type="Pfam" id="PF07727">
    <property type="entry name" value="RVT_2"/>
    <property type="match status" value="1"/>
</dbReference>
<feature type="domain" description="Reverse transcriptase Ty1/copia-type" evidence="2">
    <location>
        <begin position="10"/>
        <end position="130"/>
    </location>
</feature>
<reference evidence="3" key="1">
    <citation type="journal article" date="2019" name="Sci. Rep.">
        <title>Draft genome of Tanacetum cinerariifolium, the natural source of mosquito coil.</title>
        <authorList>
            <person name="Yamashiro T."/>
            <person name="Shiraishi A."/>
            <person name="Satake H."/>
            <person name="Nakayama K."/>
        </authorList>
    </citation>
    <scope>NUCLEOTIDE SEQUENCE</scope>
</reference>
<feature type="region of interest" description="Disordered" evidence="1">
    <location>
        <begin position="489"/>
        <end position="523"/>
    </location>
</feature>
<dbReference type="EMBL" id="BKCJ010008029">
    <property type="protein sequence ID" value="GEU80191.1"/>
    <property type="molecule type" value="Genomic_DNA"/>
</dbReference>
<proteinExistence type="predicted"/>
<dbReference type="InterPro" id="IPR013103">
    <property type="entry name" value="RVT_2"/>
</dbReference>
<organism evidence="3">
    <name type="scientific">Tanacetum cinerariifolium</name>
    <name type="common">Dalmatian daisy</name>
    <name type="synonym">Chrysanthemum cinerariifolium</name>
    <dbReference type="NCBI Taxonomy" id="118510"/>
    <lineage>
        <taxon>Eukaryota</taxon>
        <taxon>Viridiplantae</taxon>
        <taxon>Streptophyta</taxon>
        <taxon>Embryophyta</taxon>
        <taxon>Tracheophyta</taxon>
        <taxon>Spermatophyta</taxon>
        <taxon>Magnoliopsida</taxon>
        <taxon>eudicotyledons</taxon>
        <taxon>Gunneridae</taxon>
        <taxon>Pentapetalae</taxon>
        <taxon>asterids</taxon>
        <taxon>campanulids</taxon>
        <taxon>Asterales</taxon>
        <taxon>Asteraceae</taxon>
        <taxon>Asteroideae</taxon>
        <taxon>Anthemideae</taxon>
        <taxon>Anthemidinae</taxon>
        <taxon>Tanacetum</taxon>
    </lineage>
</organism>
<feature type="compositionally biased region" description="Acidic residues" evidence="1">
    <location>
        <begin position="283"/>
        <end position="315"/>
    </location>
</feature>
<evidence type="ECO:0000313" key="3">
    <source>
        <dbReference type="EMBL" id="GEU80191.1"/>
    </source>
</evidence>
<evidence type="ECO:0000256" key="1">
    <source>
        <dbReference type="SAM" id="MobiDB-lite"/>
    </source>
</evidence>
<feature type="compositionally biased region" description="Basic and acidic residues" evidence="1">
    <location>
        <begin position="514"/>
        <end position="523"/>
    </location>
</feature>
<dbReference type="AlphaFoldDB" id="A0A6L2N1V0"/>
<gene>
    <name evidence="3" type="ORF">Tci_052169</name>
</gene>